<keyword evidence="1" id="KW-0143">Chaperone</keyword>
<dbReference type="EMBL" id="CAKOAT010426265">
    <property type="protein sequence ID" value="CAH8370892.1"/>
    <property type="molecule type" value="Genomic_DNA"/>
</dbReference>
<dbReference type="InterPro" id="IPR037124">
    <property type="entry name" value="Chaperonin_GroES_sf"/>
</dbReference>
<reference evidence="2 3" key="1">
    <citation type="submission" date="2022-03" db="EMBL/GenBank/DDBJ databases">
        <authorList>
            <person name="Macdonald S."/>
            <person name="Ahmed S."/>
            <person name="Newling K."/>
        </authorList>
    </citation>
    <scope>NUCLEOTIDE SEQUENCE [LARGE SCALE GENOMIC DNA]</scope>
</reference>
<dbReference type="SUPFAM" id="SSF50129">
    <property type="entry name" value="GroES-like"/>
    <property type="match status" value="1"/>
</dbReference>
<protein>
    <recommendedName>
        <fullName evidence="4">10 kDa chaperonin</fullName>
    </recommendedName>
</protein>
<dbReference type="InterPro" id="IPR011032">
    <property type="entry name" value="GroES-like_sf"/>
</dbReference>
<evidence type="ECO:0008006" key="4">
    <source>
        <dbReference type="Google" id="ProtNLM"/>
    </source>
</evidence>
<dbReference type="AlphaFoldDB" id="A0ABC8L4W0"/>
<dbReference type="InterPro" id="IPR020818">
    <property type="entry name" value="Chaperonin_GroES"/>
</dbReference>
<evidence type="ECO:0000256" key="1">
    <source>
        <dbReference type="ARBA" id="ARBA00023186"/>
    </source>
</evidence>
<comment type="caution">
    <text evidence="2">The sequence shown here is derived from an EMBL/GenBank/DDBJ whole genome shotgun (WGS) entry which is preliminary data.</text>
</comment>
<dbReference type="Pfam" id="PF00166">
    <property type="entry name" value="Cpn10"/>
    <property type="match status" value="1"/>
</dbReference>
<evidence type="ECO:0000313" key="2">
    <source>
        <dbReference type="EMBL" id="CAH8370892.1"/>
    </source>
</evidence>
<organism evidence="2 3">
    <name type="scientific">Eruca vesicaria subsp. sativa</name>
    <name type="common">Garden rocket</name>
    <name type="synonym">Eruca sativa</name>
    <dbReference type="NCBI Taxonomy" id="29727"/>
    <lineage>
        <taxon>Eukaryota</taxon>
        <taxon>Viridiplantae</taxon>
        <taxon>Streptophyta</taxon>
        <taxon>Embryophyta</taxon>
        <taxon>Tracheophyta</taxon>
        <taxon>Spermatophyta</taxon>
        <taxon>Magnoliopsida</taxon>
        <taxon>eudicotyledons</taxon>
        <taxon>Gunneridae</taxon>
        <taxon>Pentapetalae</taxon>
        <taxon>rosids</taxon>
        <taxon>malvids</taxon>
        <taxon>Brassicales</taxon>
        <taxon>Brassicaceae</taxon>
        <taxon>Brassiceae</taxon>
        <taxon>Eruca</taxon>
    </lineage>
</organism>
<gene>
    <name evidence="2" type="ORF">ERUC_LOCUS31415</name>
</gene>
<dbReference type="CDD" id="cd00320">
    <property type="entry name" value="cpn10"/>
    <property type="match status" value="1"/>
</dbReference>
<dbReference type="Proteomes" id="UP001642260">
    <property type="component" value="Unassembled WGS sequence"/>
</dbReference>
<accession>A0ABC8L4W0</accession>
<proteinExistence type="predicted"/>
<dbReference type="Gene3D" id="2.30.33.40">
    <property type="entry name" value="GroES chaperonin"/>
    <property type="match status" value="1"/>
</dbReference>
<name>A0ABC8L4W0_ERUVS</name>
<sequence>MKEVLQLEQMAEEKTMEGILLPSTAQSKPQGGKVVAVEFNNVKQLILKENDIVDLLESDDIKDKPLNDPVFSIKREQEVVVMTGERR</sequence>
<evidence type="ECO:0000313" key="3">
    <source>
        <dbReference type="Proteomes" id="UP001642260"/>
    </source>
</evidence>
<keyword evidence="3" id="KW-1185">Reference proteome</keyword>